<dbReference type="Proteomes" id="UP000078046">
    <property type="component" value="Unassembled WGS sequence"/>
</dbReference>
<dbReference type="PANTHER" id="PTHR12616:SF8">
    <property type="entry name" value="VACUOLAR PROTEIN SORTING-ASSOCIATED PROTEIN 8 HOMOLOG"/>
    <property type="match status" value="1"/>
</dbReference>
<dbReference type="Pfam" id="PF12816">
    <property type="entry name" value="TPR_Vps8"/>
    <property type="match status" value="1"/>
</dbReference>
<evidence type="ECO:0000313" key="2">
    <source>
        <dbReference type="EMBL" id="OAF71421.1"/>
    </source>
</evidence>
<accession>A0A177BD32</accession>
<gene>
    <name evidence="2" type="ORF">A3Q56_00822</name>
</gene>
<keyword evidence="3" id="KW-1185">Reference proteome</keyword>
<proteinExistence type="predicted"/>
<organism evidence="2 3">
    <name type="scientific">Intoshia linei</name>
    <dbReference type="NCBI Taxonomy" id="1819745"/>
    <lineage>
        <taxon>Eukaryota</taxon>
        <taxon>Metazoa</taxon>
        <taxon>Spiralia</taxon>
        <taxon>Lophotrochozoa</taxon>
        <taxon>Mesozoa</taxon>
        <taxon>Orthonectida</taxon>
        <taxon>Rhopaluridae</taxon>
        <taxon>Intoshia</taxon>
    </lineage>
</organism>
<dbReference type="PANTHER" id="PTHR12616">
    <property type="entry name" value="VACUOLAR PROTEIN SORTING VPS41"/>
    <property type="match status" value="1"/>
</dbReference>
<comment type="caution">
    <text evidence="2">The sequence shown here is derived from an EMBL/GenBank/DDBJ whole genome shotgun (WGS) entry which is preliminary data.</text>
</comment>
<dbReference type="GO" id="GO:0034058">
    <property type="term" value="P:endosomal vesicle fusion"/>
    <property type="evidence" value="ECO:0007669"/>
    <property type="project" value="TreeGrafter"/>
</dbReference>
<sequence>MSNINESEYKFSNGEVVSMQPMNSYPEYFIYESIELLALASVNHNVESRTIPCVSWRFMKVSSAQQEPILKPFLLFSADNMLEIYRIKQIKTSEMVHEKFLSLKLDFDISAFHSIDLSHVNIVGGFIGYRTIDKGISQYFKQYGNMLTIRQIGTHNFVFYILGIYGPFRLSLRKWDKRIEFLIERGEYEKVIIFIAELLSNKASCFFGQAIVKKARINLLDKARNILIIYSEKLLNFDNYFSIITFTKKIKFIIKIAFQVGISQVLFSEIYDIFSILEENHYKCNNKLNNSKELISQCKPILFDNITPFICKKSCIYINARFAREYLVYLIDNSNFELFNLIVPKIDMKCLDINLLPPNYDLRSNLSFFLKEISHGIHIIRTAKKYMLFDIIIYFYNVSLNDYITPFYEMFEVLISKYLQLYNGSNKVDDWNDDKSNCSGSLKKELDQVGNKLISYLTMCLNGIHLSPSYFFDYSELSEINSLEIKNSILRILVTYRSNNSEYDYPYIYFLLKFDSFQFCGMMECAFKSRIFGLENGIDDIQNVIDIMIEIIESNDFDSVTKQNFYNFLAQQLCIFKRQLTASMELIETIVEHLTLNHIDHLDRHETTIIKLIKNYGFEMFDVESLEKVCIERNFNLVREQIYMHQRKFDCIIYCYIEQGNEREKCIFKLISNLLSLKDLSREEAKKIKNALLINVEKLLAIDNFSATYTFVIECEISTETIMSYLKDDKTIYSFLDAIYNNRDRYFNDTSIAQNSIKRYIELKCDWDPSSVEHFFRDFTEYNTHECIKICYRKKNLMGSLYLLERIGGYSEAYRLLLQQISETIKSYQINVESDGVINENNALTKILQLTSEKLIFWESSVNDFNCKDLWFNLLNLFLEDRQFEDVSKIPIYRMSMCYLLKQLSNTTYYYDSLDKSLTFTKIIKMSFKYLLPKYNVNVKFRLFCTEYCSVFQLPKSSCASKKFLSKAFRGKLGDIRDILNAIVGNFKHDQVYIVFNVIRVD</sequence>
<dbReference type="GO" id="GO:0005770">
    <property type="term" value="C:late endosome"/>
    <property type="evidence" value="ECO:0007669"/>
    <property type="project" value="TreeGrafter"/>
</dbReference>
<name>A0A177BD32_9BILA</name>
<protein>
    <recommendedName>
        <fullName evidence="1">Vacuolar protein sorting-associated protein 8 central domain-containing protein</fullName>
    </recommendedName>
</protein>
<dbReference type="GO" id="GO:0006623">
    <property type="term" value="P:protein targeting to vacuole"/>
    <property type="evidence" value="ECO:0007669"/>
    <property type="project" value="InterPro"/>
</dbReference>
<evidence type="ECO:0000259" key="1">
    <source>
        <dbReference type="Pfam" id="PF12816"/>
    </source>
</evidence>
<reference evidence="2 3" key="1">
    <citation type="submission" date="2016-04" db="EMBL/GenBank/DDBJ databases">
        <title>The genome of Intoshia linei affirms orthonectids as highly simplified spiralians.</title>
        <authorList>
            <person name="Mikhailov K.V."/>
            <person name="Slusarev G.S."/>
            <person name="Nikitin M.A."/>
            <person name="Logacheva M.D."/>
            <person name="Penin A."/>
            <person name="Aleoshin V."/>
            <person name="Panchin Y.V."/>
        </authorList>
    </citation>
    <scope>NUCLEOTIDE SEQUENCE [LARGE SCALE GENOMIC DNA]</scope>
    <source>
        <strain evidence="2">Intl2013</strain>
        <tissue evidence="2">Whole animal</tissue>
    </source>
</reference>
<dbReference type="GO" id="GO:0030897">
    <property type="term" value="C:HOPS complex"/>
    <property type="evidence" value="ECO:0007669"/>
    <property type="project" value="TreeGrafter"/>
</dbReference>
<feature type="domain" description="Vacuolar protein sorting-associated protein 8 central" evidence="1">
    <location>
        <begin position="379"/>
        <end position="527"/>
    </location>
</feature>
<dbReference type="AlphaFoldDB" id="A0A177BD32"/>
<dbReference type="InterPro" id="IPR045111">
    <property type="entry name" value="Vps41/Vps8"/>
</dbReference>
<dbReference type="EMBL" id="LWCA01000053">
    <property type="protein sequence ID" value="OAF71421.1"/>
    <property type="molecule type" value="Genomic_DNA"/>
</dbReference>
<dbReference type="InterPro" id="IPR025941">
    <property type="entry name" value="Vps8_central_dom"/>
</dbReference>
<dbReference type="OrthoDB" id="289913at2759"/>
<evidence type="ECO:0000313" key="3">
    <source>
        <dbReference type="Proteomes" id="UP000078046"/>
    </source>
</evidence>